<evidence type="ECO:0000313" key="3">
    <source>
        <dbReference type="Proteomes" id="UP000038009"/>
    </source>
</evidence>
<proteinExistence type="predicted"/>
<reference evidence="2 3" key="1">
    <citation type="journal article" date="2015" name="PLoS Pathog.">
        <title>Leptomonas seymouri: Adaptations to the Dixenous Life Cycle Analyzed by Genome Sequencing, Transcriptome Profiling and Co-infection with Leishmania donovani.</title>
        <authorList>
            <person name="Kraeva N."/>
            <person name="Butenko A."/>
            <person name="Hlavacova J."/>
            <person name="Kostygov A."/>
            <person name="Myskova J."/>
            <person name="Grybchuk D."/>
            <person name="Lestinova T."/>
            <person name="Votypka J."/>
            <person name="Volf P."/>
            <person name="Opperdoes F."/>
            <person name="Flegontov P."/>
            <person name="Lukes J."/>
            <person name="Yurchenko V."/>
        </authorList>
    </citation>
    <scope>NUCLEOTIDE SEQUENCE [LARGE SCALE GENOMIC DNA]</scope>
    <source>
        <strain evidence="2 3">ATCC 30220</strain>
    </source>
</reference>
<dbReference type="VEuPathDB" id="TriTrypDB:Lsey_0097_0170"/>
<dbReference type="Proteomes" id="UP000038009">
    <property type="component" value="Unassembled WGS sequence"/>
</dbReference>
<dbReference type="SUPFAM" id="SSF52540">
    <property type="entry name" value="P-loop containing nucleoside triphosphate hydrolases"/>
    <property type="match status" value="1"/>
</dbReference>
<feature type="compositionally biased region" description="Low complexity" evidence="1">
    <location>
        <begin position="323"/>
        <end position="341"/>
    </location>
</feature>
<keyword evidence="3" id="KW-1185">Reference proteome</keyword>
<evidence type="ECO:0008006" key="4">
    <source>
        <dbReference type="Google" id="ProtNLM"/>
    </source>
</evidence>
<comment type="caution">
    <text evidence="2">The sequence shown here is derived from an EMBL/GenBank/DDBJ whole genome shotgun (WGS) entry which is preliminary data.</text>
</comment>
<feature type="compositionally biased region" description="Acidic residues" evidence="1">
    <location>
        <begin position="282"/>
        <end position="295"/>
    </location>
</feature>
<sequence>MFRRSCPRFFSPLVRVVDPAGFAGDFRRLGHVNAAGTQKKAKEALRAGCNVLFCGHHRTGKLTLLKAIGQLCEAQGKRVAYVSADNQRANRLDGLLIHFFIGLRVSRDELPSQEQLEGTLERHVRLVESTYASSLPSLCNVDVLVLDALEKMSPSVLLSMDAVARRLRGEANKPFGGLRVYATADFWRLPVTPTSDTGGYLYQLEQWDELFPVQTLLRKTHGQDKDLQRFTERALFGALTLEDMKELEAKSMAGKPEAELMSWTSSTTQVDTHRNRTTSLDSEAEGEEGEIEEVDAMSVAQSMRFESGVGLGDDDEATGEGAGAHAAGGSDGVADVQGSSSGGASSSSFPFALSLLNDDTASSATVVTRFLPRFPRQPAIKVPPKRAIQMKRTEIGSFLVMMLAQSSTPASYGLVDALSVDVGDKVHLLMDGQKHYGVAGGAVGEVMSVRPHYLSIHFPREHRTIDLPRMRISCHHRQYPEVFYELQQFPVFPRQRICPLNILAFPNTYHINLNGRRMADTNDLGNLLAHMRDFSDFTIRNTSDVAHVDGIVHEPTRIYYHQISGKPVTTAKEQWCRNCKMFVPTESFFQHWTSCVRSVRWCNECSKTIPLALREPHMEKHQVVLCMDCGHGVEWRHWEAHRLSCGMMMREVSTDNQFIPLRTRQLALELGLDKRDLHSMRRIQRSTLPKPRSAIS</sequence>
<accession>A0A0N1I7F1</accession>
<evidence type="ECO:0000313" key="2">
    <source>
        <dbReference type="EMBL" id="KPI87230.1"/>
    </source>
</evidence>
<dbReference type="Gene3D" id="3.40.50.300">
    <property type="entry name" value="P-loop containing nucleotide triphosphate hydrolases"/>
    <property type="match status" value="1"/>
</dbReference>
<dbReference type="OrthoDB" id="242938at2759"/>
<feature type="region of interest" description="Disordered" evidence="1">
    <location>
        <begin position="255"/>
        <end position="296"/>
    </location>
</feature>
<feature type="region of interest" description="Disordered" evidence="1">
    <location>
        <begin position="308"/>
        <end position="341"/>
    </location>
</feature>
<dbReference type="AlphaFoldDB" id="A0A0N1I7F1"/>
<protein>
    <recommendedName>
        <fullName evidence="4">AAA+ ATPase domain-containing protein</fullName>
    </recommendedName>
</protein>
<dbReference type="EMBL" id="LJSK01000097">
    <property type="protein sequence ID" value="KPI87230.1"/>
    <property type="molecule type" value="Genomic_DNA"/>
</dbReference>
<name>A0A0N1I7F1_LEPSE</name>
<evidence type="ECO:0000256" key="1">
    <source>
        <dbReference type="SAM" id="MobiDB-lite"/>
    </source>
</evidence>
<dbReference type="InterPro" id="IPR027417">
    <property type="entry name" value="P-loop_NTPase"/>
</dbReference>
<gene>
    <name evidence="2" type="ORF">ABL78_3700</name>
</gene>
<dbReference type="OMA" id="MSIAQWT"/>
<organism evidence="2 3">
    <name type="scientific">Leptomonas seymouri</name>
    <dbReference type="NCBI Taxonomy" id="5684"/>
    <lineage>
        <taxon>Eukaryota</taxon>
        <taxon>Discoba</taxon>
        <taxon>Euglenozoa</taxon>
        <taxon>Kinetoplastea</taxon>
        <taxon>Metakinetoplastina</taxon>
        <taxon>Trypanosomatida</taxon>
        <taxon>Trypanosomatidae</taxon>
        <taxon>Leishmaniinae</taxon>
        <taxon>Leptomonas</taxon>
    </lineage>
</organism>